<dbReference type="AlphaFoldDB" id="A0A7S3RB64"/>
<dbReference type="EMBL" id="HBIQ01000559">
    <property type="protein sequence ID" value="CAE0518847.1"/>
    <property type="molecule type" value="Transcribed_RNA"/>
</dbReference>
<evidence type="ECO:0000313" key="2">
    <source>
        <dbReference type="EMBL" id="CAE0518847.1"/>
    </source>
</evidence>
<organism evidence="2">
    <name type="scientific">Strombidinopsis acuminata</name>
    <dbReference type="NCBI Taxonomy" id="141414"/>
    <lineage>
        <taxon>Eukaryota</taxon>
        <taxon>Sar</taxon>
        <taxon>Alveolata</taxon>
        <taxon>Ciliophora</taxon>
        <taxon>Intramacronucleata</taxon>
        <taxon>Spirotrichea</taxon>
        <taxon>Choreotrichia</taxon>
        <taxon>Choreotrichida</taxon>
        <taxon>Strombidinopsidae</taxon>
        <taxon>Strombidinopsis</taxon>
    </lineage>
</organism>
<reference evidence="2" key="1">
    <citation type="submission" date="2021-01" db="EMBL/GenBank/DDBJ databases">
        <authorList>
            <person name="Corre E."/>
            <person name="Pelletier E."/>
            <person name="Niang G."/>
            <person name="Scheremetjew M."/>
            <person name="Finn R."/>
            <person name="Kale V."/>
            <person name="Holt S."/>
            <person name="Cochrane G."/>
            <person name="Meng A."/>
            <person name="Brown T."/>
            <person name="Cohen L."/>
        </authorList>
    </citation>
    <scope>NUCLEOTIDE SEQUENCE</scope>
    <source>
        <strain evidence="2">SPMC142</strain>
    </source>
</reference>
<sequence>MAIRRGSRVAVIVAFGLVALLTTPWSRGGAGYVGGAQPAPRRITRPAIADELAEPAEDNANSGCTGVCRVAARMEALRVEAELLADCLEAFEESPSDGGRWANLDAELLHAEQVFDAIEQGDYH</sequence>
<proteinExistence type="predicted"/>
<name>A0A7S3RB64_9SPIT</name>
<feature type="signal peptide" evidence="1">
    <location>
        <begin position="1"/>
        <end position="28"/>
    </location>
</feature>
<feature type="chain" id="PRO_5030936086" evidence="1">
    <location>
        <begin position="29"/>
        <end position="124"/>
    </location>
</feature>
<gene>
    <name evidence="2" type="ORF">SACU0126_LOCUS230</name>
</gene>
<accession>A0A7S3RB64</accession>
<keyword evidence="1" id="KW-0732">Signal</keyword>
<evidence type="ECO:0000256" key="1">
    <source>
        <dbReference type="SAM" id="SignalP"/>
    </source>
</evidence>
<protein>
    <submittedName>
        <fullName evidence="2">Uncharacterized protein</fullName>
    </submittedName>
</protein>